<dbReference type="CDD" id="cd20007">
    <property type="entry name" value="PBP1_ABC_sugar_binding-like"/>
    <property type="match status" value="1"/>
</dbReference>
<evidence type="ECO:0000256" key="2">
    <source>
        <dbReference type="ARBA" id="ARBA00007639"/>
    </source>
</evidence>
<keyword evidence="6" id="KW-1185">Reference proteome</keyword>
<dbReference type="SUPFAM" id="SSF53822">
    <property type="entry name" value="Periplasmic binding protein-like I"/>
    <property type="match status" value="1"/>
</dbReference>
<dbReference type="PANTHER" id="PTHR46847:SF1">
    <property type="entry name" value="D-ALLOSE-BINDING PERIPLASMIC PROTEIN-RELATED"/>
    <property type="match status" value="1"/>
</dbReference>
<proteinExistence type="inferred from homology"/>
<dbReference type="PANTHER" id="PTHR46847">
    <property type="entry name" value="D-ALLOSE-BINDING PERIPLASMIC PROTEIN-RELATED"/>
    <property type="match status" value="1"/>
</dbReference>
<comment type="subcellular location">
    <subcellularLocation>
        <location evidence="1">Cell envelope</location>
    </subcellularLocation>
</comment>
<gene>
    <name evidence="5" type="ORF">FHX73_14261</name>
</gene>
<evidence type="ECO:0000313" key="5">
    <source>
        <dbReference type="EMBL" id="TWF82779.1"/>
    </source>
</evidence>
<dbReference type="AlphaFoldDB" id="A0A561T6Q9"/>
<dbReference type="GO" id="GO:0030246">
    <property type="term" value="F:carbohydrate binding"/>
    <property type="evidence" value="ECO:0007669"/>
    <property type="project" value="UniProtKB-ARBA"/>
</dbReference>
<comment type="caution">
    <text evidence="5">The sequence shown here is derived from an EMBL/GenBank/DDBJ whole genome shotgun (WGS) entry which is preliminary data.</text>
</comment>
<dbReference type="OrthoDB" id="9800520at2"/>
<dbReference type="InterPro" id="IPR028082">
    <property type="entry name" value="Peripla_BP_I"/>
</dbReference>
<dbReference type="PROSITE" id="PS51257">
    <property type="entry name" value="PROKAR_LIPOPROTEIN"/>
    <property type="match status" value="1"/>
</dbReference>
<feature type="domain" description="Periplasmic binding protein" evidence="4">
    <location>
        <begin position="39"/>
        <end position="295"/>
    </location>
</feature>
<dbReference type="Proteomes" id="UP000317940">
    <property type="component" value="Unassembled WGS sequence"/>
</dbReference>
<accession>A0A561T6Q9</accession>
<protein>
    <submittedName>
        <fullName evidence="5">Monosaccharide ABC transporter substrate-binding protein (CUT2 family)</fullName>
    </submittedName>
</protein>
<sequence length="329" mass="33441">MTTRKSTVRRTGALAVVAVAVLAAVAGCGSGGGSGAKSISFIAGKTGDPFYITMKCGAGAEAKKLGYSFSATGSADWSVPEQVSSVDSVTANHPGGVLIAPVDPNSLAAPIKTMEHNGAKVAIVDTTLTDGSIGVTHISSDNQQGGQQAADTMGQLIDGQGEVVVLTPDLTTTTTNARIAGFKTELAAKYPGIRIDDVRQVGDTAQGAASAVGDELAAHPGLVGVFTANSQTGEGVGTGLKDAGRQGKVKVVSFDAGPQQVQALQNGEVDALISQDPYGIGQQAVDQLNDALTGKPVTVTLKTDLASITRDNLNDPAIARFRYRTDCNS</sequence>
<reference evidence="5 6" key="1">
    <citation type="submission" date="2019-06" db="EMBL/GenBank/DDBJ databases">
        <title>Sequencing the genomes of 1000 actinobacteria strains.</title>
        <authorList>
            <person name="Klenk H.-P."/>
        </authorList>
    </citation>
    <scope>NUCLEOTIDE SEQUENCE [LARGE SCALE GENOMIC DNA]</scope>
    <source>
        <strain evidence="5 6">DSM 44826</strain>
    </source>
</reference>
<dbReference type="InterPro" id="IPR025997">
    <property type="entry name" value="SBP_2_dom"/>
</dbReference>
<comment type="similarity">
    <text evidence="2">Belongs to the bacterial solute-binding protein 2 family.</text>
</comment>
<evidence type="ECO:0000256" key="3">
    <source>
        <dbReference type="ARBA" id="ARBA00022729"/>
    </source>
</evidence>
<evidence type="ECO:0000256" key="1">
    <source>
        <dbReference type="ARBA" id="ARBA00004196"/>
    </source>
</evidence>
<organism evidence="5 6">
    <name type="scientific">Kitasatospora viridis</name>
    <dbReference type="NCBI Taxonomy" id="281105"/>
    <lineage>
        <taxon>Bacteria</taxon>
        <taxon>Bacillati</taxon>
        <taxon>Actinomycetota</taxon>
        <taxon>Actinomycetes</taxon>
        <taxon>Kitasatosporales</taxon>
        <taxon>Streptomycetaceae</taxon>
        <taxon>Kitasatospora</taxon>
    </lineage>
</organism>
<dbReference type="Pfam" id="PF13407">
    <property type="entry name" value="Peripla_BP_4"/>
    <property type="match status" value="1"/>
</dbReference>
<dbReference type="Gene3D" id="3.40.50.2300">
    <property type="match status" value="2"/>
</dbReference>
<dbReference type="RefSeq" id="WP_145910053.1">
    <property type="nucleotide sequence ID" value="NZ_BAAAMZ010000009.1"/>
</dbReference>
<evidence type="ECO:0000313" key="6">
    <source>
        <dbReference type="Proteomes" id="UP000317940"/>
    </source>
</evidence>
<dbReference type="EMBL" id="VIWT01000004">
    <property type="protein sequence ID" value="TWF82779.1"/>
    <property type="molecule type" value="Genomic_DNA"/>
</dbReference>
<evidence type="ECO:0000259" key="4">
    <source>
        <dbReference type="Pfam" id="PF13407"/>
    </source>
</evidence>
<name>A0A561T6Q9_9ACTN</name>
<dbReference type="GO" id="GO:0030313">
    <property type="term" value="C:cell envelope"/>
    <property type="evidence" value="ECO:0007669"/>
    <property type="project" value="UniProtKB-SubCell"/>
</dbReference>
<keyword evidence="3" id="KW-0732">Signal</keyword>